<comment type="similarity">
    <text evidence="1">Belongs to the GSKIP family.</text>
</comment>
<dbReference type="EMBL" id="CAXLJL010000123">
    <property type="protein sequence ID" value="CAL5132266.1"/>
    <property type="molecule type" value="Genomic_DNA"/>
</dbReference>
<dbReference type="Gene3D" id="3.30.2280.10">
    <property type="entry name" value="Hypothetical protein (hspc210)"/>
    <property type="match status" value="1"/>
</dbReference>
<proteinExistence type="inferred from homology"/>
<dbReference type="InterPro" id="IPR007967">
    <property type="entry name" value="GSKIP_dom"/>
</dbReference>
<dbReference type="Pfam" id="PF05303">
    <property type="entry name" value="GSKIP_dom"/>
    <property type="match status" value="1"/>
</dbReference>
<dbReference type="GO" id="GO:0051018">
    <property type="term" value="F:protein kinase A binding"/>
    <property type="evidence" value="ECO:0007669"/>
    <property type="project" value="TreeGrafter"/>
</dbReference>
<feature type="domain" description="GSKIP" evidence="2">
    <location>
        <begin position="23"/>
        <end position="124"/>
    </location>
</feature>
<evidence type="ECO:0000259" key="2">
    <source>
        <dbReference type="Pfam" id="PF05303"/>
    </source>
</evidence>
<dbReference type="SUPFAM" id="SSF103107">
    <property type="entry name" value="Hypothetical protein c14orf129, hspc210"/>
    <property type="match status" value="1"/>
</dbReference>
<name>A0AAV2T7Z4_CALDB</name>
<gene>
    <name evidence="3" type="ORF">CDAUBV1_LOCUS5106</name>
</gene>
<organism evidence="3 4">
    <name type="scientific">Calicophoron daubneyi</name>
    <name type="common">Rumen fluke</name>
    <name type="synonym">Paramphistomum daubneyi</name>
    <dbReference type="NCBI Taxonomy" id="300641"/>
    <lineage>
        <taxon>Eukaryota</taxon>
        <taxon>Metazoa</taxon>
        <taxon>Spiralia</taxon>
        <taxon>Lophotrochozoa</taxon>
        <taxon>Platyhelminthes</taxon>
        <taxon>Trematoda</taxon>
        <taxon>Digenea</taxon>
        <taxon>Plagiorchiida</taxon>
        <taxon>Pronocephalata</taxon>
        <taxon>Paramphistomoidea</taxon>
        <taxon>Paramphistomidae</taxon>
        <taxon>Calicophoron</taxon>
    </lineage>
</organism>
<sequence length="128" mass="14308">MLNRCDPPDFDHQVSDTDTKLCSVEAAAAIKEVAFGVKDIQMASESLPCTDSLAYINLTTLEDEPMCVEISVKGFCPVGDRYNETQEQTTGSEYYETIYALLSARSRSFRDRFSQRVCDRLQGLCQTG</sequence>
<evidence type="ECO:0000256" key="1">
    <source>
        <dbReference type="ARBA" id="ARBA00009571"/>
    </source>
</evidence>
<dbReference type="AlphaFoldDB" id="A0AAV2T7Z4"/>
<dbReference type="GO" id="GO:0005737">
    <property type="term" value="C:cytoplasm"/>
    <property type="evidence" value="ECO:0007669"/>
    <property type="project" value="TreeGrafter"/>
</dbReference>
<dbReference type="Proteomes" id="UP001497525">
    <property type="component" value="Unassembled WGS sequence"/>
</dbReference>
<dbReference type="GO" id="GO:0019207">
    <property type="term" value="F:kinase regulator activity"/>
    <property type="evidence" value="ECO:0007669"/>
    <property type="project" value="TreeGrafter"/>
</dbReference>
<dbReference type="PANTHER" id="PTHR12490">
    <property type="entry name" value="GSK3B-INTERACTING PROTEIN"/>
    <property type="match status" value="1"/>
</dbReference>
<dbReference type="InterPro" id="IPR037395">
    <property type="entry name" value="GSKIP"/>
</dbReference>
<dbReference type="PANTHER" id="PTHR12490:SF4">
    <property type="entry name" value="GSK3B-INTERACTING PROTEIN"/>
    <property type="match status" value="1"/>
</dbReference>
<dbReference type="InterPro" id="IPR023231">
    <property type="entry name" value="GSKIP_dom_sf"/>
</dbReference>
<evidence type="ECO:0000313" key="3">
    <source>
        <dbReference type="EMBL" id="CAL5132266.1"/>
    </source>
</evidence>
<evidence type="ECO:0000313" key="4">
    <source>
        <dbReference type="Proteomes" id="UP001497525"/>
    </source>
</evidence>
<dbReference type="GO" id="GO:0060828">
    <property type="term" value="P:regulation of canonical Wnt signaling pathway"/>
    <property type="evidence" value="ECO:0007669"/>
    <property type="project" value="InterPro"/>
</dbReference>
<accession>A0AAV2T7Z4</accession>
<reference evidence="3" key="1">
    <citation type="submission" date="2024-06" db="EMBL/GenBank/DDBJ databases">
        <authorList>
            <person name="Liu X."/>
            <person name="Lenzi L."/>
            <person name="Haldenby T S."/>
            <person name="Uol C."/>
        </authorList>
    </citation>
    <scope>NUCLEOTIDE SEQUENCE</scope>
</reference>
<comment type="caution">
    <text evidence="3">The sequence shown here is derived from an EMBL/GenBank/DDBJ whole genome shotgun (WGS) entry which is preliminary data.</text>
</comment>
<protein>
    <recommendedName>
        <fullName evidence="2">GSKIP domain-containing protein</fullName>
    </recommendedName>
</protein>